<protein>
    <submittedName>
        <fullName evidence="2">Uncharacterized protein</fullName>
    </submittedName>
</protein>
<dbReference type="EMBL" id="CP145316">
    <property type="protein sequence ID" value="XAM17605.1"/>
    <property type="molecule type" value="Genomic_DNA"/>
</dbReference>
<sequence length="108" mass="12562">MPFLSTLKYTAIASCAGLFLFMLYGYTHTKAQLAKKEYENLILLQSLQRQNEAINALKLETQSYLKQRDSTREQIHTKYQSQPLQDSSAQSQLEAIKKDIRIWYGIEK</sequence>
<dbReference type="Proteomes" id="UP001434737">
    <property type="component" value="Chromosome"/>
</dbReference>
<keyword evidence="1" id="KW-1133">Transmembrane helix</keyword>
<dbReference type="RefSeq" id="WP_300446141.1">
    <property type="nucleotide sequence ID" value="NZ_CP145316.1"/>
</dbReference>
<proteinExistence type="predicted"/>
<keyword evidence="1" id="KW-0812">Transmembrane</keyword>
<keyword evidence="3" id="KW-1185">Reference proteome</keyword>
<name>A0ABZ3F5X3_9HELI</name>
<organism evidence="2 3">
    <name type="scientific">Helicobacter mastomyrinus</name>
    <dbReference type="NCBI Taxonomy" id="287948"/>
    <lineage>
        <taxon>Bacteria</taxon>
        <taxon>Pseudomonadati</taxon>
        <taxon>Campylobacterota</taxon>
        <taxon>Epsilonproteobacteria</taxon>
        <taxon>Campylobacterales</taxon>
        <taxon>Helicobacteraceae</taxon>
        <taxon>Helicobacter</taxon>
    </lineage>
</organism>
<gene>
    <name evidence="2" type="ORF">V3I05_07910</name>
</gene>
<feature type="transmembrane region" description="Helical" evidence="1">
    <location>
        <begin position="6"/>
        <end position="26"/>
    </location>
</feature>
<accession>A0ABZ3F5X3</accession>
<keyword evidence="1" id="KW-0472">Membrane</keyword>
<evidence type="ECO:0000256" key="1">
    <source>
        <dbReference type="SAM" id="Phobius"/>
    </source>
</evidence>
<evidence type="ECO:0000313" key="3">
    <source>
        <dbReference type="Proteomes" id="UP001434737"/>
    </source>
</evidence>
<evidence type="ECO:0000313" key="2">
    <source>
        <dbReference type="EMBL" id="XAM17605.1"/>
    </source>
</evidence>
<reference evidence="2 3" key="1">
    <citation type="submission" date="2024-02" db="EMBL/GenBank/DDBJ databases">
        <title>Genome and pathogenicity analysis of Helicobacter mastomyrinus isolated from mice.</title>
        <authorList>
            <person name="Zhu L."/>
        </authorList>
    </citation>
    <scope>NUCLEOTIDE SEQUENCE [LARGE SCALE GENOMIC DNA]</scope>
    <source>
        <strain evidence="2 3">Hm-17</strain>
    </source>
</reference>